<dbReference type="GO" id="GO:0005737">
    <property type="term" value="C:cytoplasm"/>
    <property type="evidence" value="ECO:0007669"/>
    <property type="project" value="InterPro"/>
</dbReference>
<name>A0A3B1B806_9ZZZZ</name>
<dbReference type="GO" id="GO:0000156">
    <property type="term" value="F:phosphorelay response regulator activity"/>
    <property type="evidence" value="ECO:0007669"/>
    <property type="project" value="InterPro"/>
</dbReference>
<organism evidence="5">
    <name type="scientific">hydrothermal vent metagenome</name>
    <dbReference type="NCBI Taxonomy" id="652676"/>
    <lineage>
        <taxon>unclassified sequences</taxon>
        <taxon>metagenomes</taxon>
        <taxon>ecological metagenomes</taxon>
    </lineage>
</organism>
<dbReference type="AlphaFoldDB" id="A0A3B1B806"/>
<dbReference type="EC" id="3.1.1.61" evidence="2"/>
<feature type="domain" description="CheB-type methylesterase" evidence="4">
    <location>
        <begin position="147"/>
        <end position="308"/>
    </location>
</feature>
<evidence type="ECO:0000313" key="5">
    <source>
        <dbReference type="EMBL" id="VAX12242.1"/>
    </source>
</evidence>
<evidence type="ECO:0000259" key="4">
    <source>
        <dbReference type="PROSITE" id="PS50122"/>
    </source>
</evidence>
<dbReference type="PANTHER" id="PTHR42872:SF6">
    <property type="entry name" value="PROTEIN-GLUTAMATE METHYLESTERASE_PROTEIN-GLUTAMINE GLUTAMINASE"/>
    <property type="match status" value="1"/>
</dbReference>
<dbReference type="SUPFAM" id="SSF52172">
    <property type="entry name" value="CheY-like"/>
    <property type="match status" value="1"/>
</dbReference>
<dbReference type="PROSITE" id="PS50122">
    <property type="entry name" value="CHEB"/>
    <property type="match status" value="1"/>
</dbReference>
<proteinExistence type="predicted"/>
<dbReference type="InterPro" id="IPR011006">
    <property type="entry name" value="CheY-like_superfamily"/>
</dbReference>
<accession>A0A3B1B806</accession>
<protein>
    <recommendedName>
        <fullName evidence="2">protein-glutamate methylesterase</fullName>
        <ecNumber evidence="2">3.1.1.61</ecNumber>
    </recommendedName>
</protein>
<comment type="catalytic activity">
    <reaction evidence="3">
        <text>[protein]-L-glutamate 5-O-methyl ester + H2O = L-glutamyl-[protein] + methanol + H(+)</text>
        <dbReference type="Rhea" id="RHEA:23236"/>
        <dbReference type="Rhea" id="RHEA-COMP:10208"/>
        <dbReference type="Rhea" id="RHEA-COMP:10311"/>
        <dbReference type="ChEBI" id="CHEBI:15377"/>
        <dbReference type="ChEBI" id="CHEBI:15378"/>
        <dbReference type="ChEBI" id="CHEBI:17790"/>
        <dbReference type="ChEBI" id="CHEBI:29973"/>
        <dbReference type="ChEBI" id="CHEBI:82795"/>
        <dbReference type="EC" id="3.1.1.61"/>
    </reaction>
</comment>
<dbReference type="PANTHER" id="PTHR42872">
    <property type="entry name" value="PROTEIN-GLUTAMATE METHYLESTERASE/PROTEIN-GLUTAMINE GLUTAMINASE"/>
    <property type="match status" value="1"/>
</dbReference>
<evidence type="ECO:0000256" key="2">
    <source>
        <dbReference type="ARBA" id="ARBA00039140"/>
    </source>
</evidence>
<gene>
    <name evidence="5" type="ORF">MNBD_GAMMA24-1411</name>
</gene>
<dbReference type="GO" id="GO:0006935">
    <property type="term" value="P:chemotaxis"/>
    <property type="evidence" value="ECO:0007669"/>
    <property type="project" value="InterPro"/>
</dbReference>
<dbReference type="EMBL" id="UOFZ01000025">
    <property type="protein sequence ID" value="VAX12242.1"/>
    <property type="molecule type" value="Genomic_DNA"/>
</dbReference>
<evidence type="ECO:0000256" key="3">
    <source>
        <dbReference type="ARBA" id="ARBA00048267"/>
    </source>
</evidence>
<reference evidence="5" key="1">
    <citation type="submission" date="2018-06" db="EMBL/GenBank/DDBJ databases">
        <authorList>
            <person name="Zhirakovskaya E."/>
        </authorList>
    </citation>
    <scope>NUCLEOTIDE SEQUENCE</scope>
</reference>
<keyword evidence="1 5" id="KW-0378">Hydrolase</keyword>
<dbReference type="InterPro" id="IPR035909">
    <property type="entry name" value="CheB_C"/>
</dbReference>
<dbReference type="InterPro" id="IPR000673">
    <property type="entry name" value="Sig_transdc_resp-reg_Me-estase"/>
</dbReference>
<dbReference type="SUPFAM" id="SSF52738">
    <property type="entry name" value="Methylesterase CheB, C-terminal domain"/>
    <property type="match status" value="1"/>
</dbReference>
<dbReference type="Gene3D" id="3.40.50.180">
    <property type="entry name" value="Methylesterase CheB, C-terminal domain"/>
    <property type="match status" value="1"/>
</dbReference>
<dbReference type="Pfam" id="PF01339">
    <property type="entry name" value="CheB_methylest"/>
    <property type="match status" value="1"/>
</dbReference>
<sequence>MPTNRELNNIHIAVASGSIQHRRYLQNMVQGIGLKIVINEPLSEEFFRKLGSTLPDVVLLDIDENTHNDSGLLDRLLDDVDIPVIFNDISALTHNRQGEQSRWYAKLLLKIAELTGRPEWEALDVSKVLADTLSGKEVKVRTSNISQDLARNVWLLGASLGGPEMLKKFLMAVPEDLPVAFILAQHLGKNFMALLAEQLNRMTSFSVMPAEEGHVLCHQQVVVVPVDQRLTVNPIGALELQAIDIPVRYSPSIDMAASDISMRYKSKAGMIVFSGMGDDATRGAKKMREVGGQVWAQDARSCVSSAMPDNLRLRRLVNVSATPVEMAKMLSTYYSSERSKDD</sequence>
<dbReference type="GO" id="GO:0008984">
    <property type="term" value="F:protein-glutamate methylesterase activity"/>
    <property type="evidence" value="ECO:0007669"/>
    <property type="project" value="UniProtKB-EC"/>
</dbReference>
<evidence type="ECO:0000256" key="1">
    <source>
        <dbReference type="ARBA" id="ARBA00022801"/>
    </source>
</evidence>